<evidence type="ECO:0008006" key="3">
    <source>
        <dbReference type="Google" id="ProtNLM"/>
    </source>
</evidence>
<organism evidence="1 2">
    <name type="scientific">Planktosalinus lacus</name>
    <dbReference type="NCBI Taxonomy" id="1526573"/>
    <lineage>
        <taxon>Bacteria</taxon>
        <taxon>Pseudomonadati</taxon>
        <taxon>Bacteroidota</taxon>
        <taxon>Flavobacteriia</taxon>
        <taxon>Flavobacteriales</taxon>
        <taxon>Flavobacteriaceae</taxon>
        <taxon>Planktosalinus</taxon>
    </lineage>
</organism>
<accession>A0A8J2V9I6</accession>
<dbReference type="EMBL" id="BMGK01000003">
    <property type="protein sequence ID" value="GGD87811.1"/>
    <property type="molecule type" value="Genomic_DNA"/>
</dbReference>
<proteinExistence type="predicted"/>
<dbReference type="AlphaFoldDB" id="A0A8J2V9I6"/>
<dbReference type="InterPro" id="IPR016769">
    <property type="entry name" value="Phage_SP01_Orf1"/>
</dbReference>
<dbReference type="Proteomes" id="UP000652231">
    <property type="component" value="Unassembled WGS sequence"/>
</dbReference>
<protein>
    <recommendedName>
        <fullName evidence="3">Hydrolase</fullName>
    </recommendedName>
</protein>
<dbReference type="PIRSF" id="PIRSF020079">
    <property type="entry name" value="UCP020079"/>
    <property type="match status" value="1"/>
</dbReference>
<dbReference type="RefSeq" id="WP_188440084.1">
    <property type="nucleotide sequence ID" value="NZ_BMGK01000003.1"/>
</dbReference>
<gene>
    <name evidence="1" type="ORF">GCM10011312_09810</name>
</gene>
<dbReference type="Gene3D" id="3.40.50.1000">
    <property type="entry name" value="HAD superfamily/HAD-like"/>
    <property type="match status" value="1"/>
</dbReference>
<reference evidence="1" key="1">
    <citation type="journal article" date="2014" name="Int. J. Syst. Evol. Microbiol.">
        <title>Complete genome sequence of Corynebacterium casei LMG S-19264T (=DSM 44701T), isolated from a smear-ripened cheese.</title>
        <authorList>
            <consortium name="US DOE Joint Genome Institute (JGI-PGF)"/>
            <person name="Walter F."/>
            <person name="Albersmeier A."/>
            <person name="Kalinowski J."/>
            <person name="Ruckert C."/>
        </authorList>
    </citation>
    <scope>NUCLEOTIDE SEQUENCE</scope>
    <source>
        <strain evidence="1">CGMCC 1.12924</strain>
    </source>
</reference>
<dbReference type="InterPro" id="IPR036412">
    <property type="entry name" value="HAD-like_sf"/>
</dbReference>
<name>A0A8J2V9I6_9FLAO</name>
<keyword evidence="2" id="KW-1185">Reference proteome</keyword>
<comment type="caution">
    <text evidence="1">The sequence shown here is derived from an EMBL/GenBank/DDBJ whole genome shotgun (WGS) entry which is preliminary data.</text>
</comment>
<evidence type="ECO:0000313" key="2">
    <source>
        <dbReference type="Proteomes" id="UP000652231"/>
    </source>
</evidence>
<dbReference type="NCBIfam" id="NF046079">
    <property type="entry name" value="HAD_phos_BT0820"/>
    <property type="match status" value="1"/>
</dbReference>
<dbReference type="InterPro" id="IPR023214">
    <property type="entry name" value="HAD_sf"/>
</dbReference>
<sequence length="136" mass="15703">MNFKSLTIAVDFDGTLVENQYPKMGKPVLFAFETLKQLQDEGHRLILWTYRHGSELDEAVAFCKQKGITFYAVNKSFPEEEFDETQSRKILADIYIDDRNIGGLKEWGEIYQLLVKQKGGLKKKSSKKGFLSFLKK</sequence>
<evidence type="ECO:0000313" key="1">
    <source>
        <dbReference type="EMBL" id="GGD87811.1"/>
    </source>
</evidence>
<reference evidence="1" key="2">
    <citation type="submission" date="2020-09" db="EMBL/GenBank/DDBJ databases">
        <authorList>
            <person name="Sun Q."/>
            <person name="Zhou Y."/>
        </authorList>
    </citation>
    <scope>NUCLEOTIDE SEQUENCE</scope>
    <source>
        <strain evidence="1">CGMCC 1.12924</strain>
    </source>
</reference>
<dbReference type="SUPFAM" id="SSF56784">
    <property type="entry name" value="HAD-like"/>
    <property type="match status" value="1"/>
</dbReference>